<proteinExistence type="predicted"/>
<gene>
    <name evidence="1" type="ORF">EZS28_046719</name>
</gene>
<organism evidence="1 2">
    <name type="scientific">Streblomastix strix</name>
    <dbReference type="NCBI Taxonomy" id="222440"/>
    <lineage>
        <taxon>Eukaryota</taxon>
        <taxon>Metamonada</taxon>
        <taxon>Preaxostyla</taxon>
        <taxon>Oxymonadida</taxon>
        <taxon>Streblomastigidae</taxon>
        <taxon>Streblomastix</taxon>
    </lineage>
</organism>
<name>A0A5J4TJ38_9EUKA</name>
<evidence type="ECO:0000313" key="1">
    <source>
        <dbReference type="EMBL" id="KAA6357753.1"/>
    </source>
</evidence>
<comment type="caution">
    <text evidence="1">The sequence shown here is derived from an EMBL/GenBank/DDBJ whole genome shotgun (WGS) entry which is preliminary data.</text>
</comment>
<reference evidence="1 2" key="1">
    <citation type="submission" date="2019-03" db="EMBL/GenBank/DDBJ databases">
        <title>Single cell metagenomics reveals metabolic interactions within the superorganism composed of flagellate Streblomastix strix and complex community of Bacteroidetes bacteria on its surface.</title>
        <authorList>
            <person name="Treitli S.C."/>
            <person name="Kolisko M."/>
            <person name="Husnik F."/>
            <person name="Keeling P."/>
            <person name="Hampl V."/>
        </authorList>
    </citation>
    <scope>NUCLEOTIDE SEQUENCE [LARGE SCALE GENOMIC DNA]</scope>
    <source>
        <strain evidence="1">ST1C</strain>
    </source>
</reference>
<dbReference type="AlphaFoldDB" id="A0A5J4TJ38"/>
<protein>
    <submittedName>
        <fullName evidence="1">Uncharacterized protein</fullName>
    </submittedName>
</protein>
<sequence length="35" mass="4162">MKARQGFDNERTVEQEEPNGQLSQLYYKNIIYAIN</sequence>
<dbReference type="EMBL" id="SNRW01030893">
    <property type="protein sequence ID" value="KAA6357753.1"/>
    <property type="molecule type" value="Genomic_DNA"/>
</dbReference>
<accession>A0A5J4TJ38</accession>
<feature type="non-terminal residue" evidence="1">
    <location>
        <position position="35"/>
    </location>
</feature>
<evidence type="ECO:0000313" key="2">
    <source>
        <dbReference type="Proteomes" id="UP000324800"/>
    </source>
</evidence>
<dbReference type="Proteomes" id="UP000324800">
    <property type="component" value="Unassembled WGS sequence"/>
</dbReference>